<protein>
    <recommendedName>
        <fullName evidence="8">Bifunctional purine biosynthesis protein PurH</fullName>
    </recommendedName>
    <domain>
        <recommendedName>
            <fullName evidence="8">Phosphoribosylaminoimidazolecarboxamide formyltransferase</fullName>
            <ecNumber evidence="8">2.1.2.3</ecNumber>
        </recommendedName>
        <alternativeName>
            <fullName evidence="8">AICAR transformylase</fullName>
        </alternativeName>
    </domain>
    <domain>
        <recommendedName>
            <fullName evidence="8">IMP cyclohydrolase</fullName>
            <ecNumber evidence="8">3.5.4.10</ecNumber>
        </recommendedName>
        <alternativeName>
            <fullName evidence="8">ATIC</fullName>
        </alternativeName>
        <alternativeName>
            <fullName evidence="8">IMP synthase</fullName>
        </alternativeName>
        <alternativeName>
            <fullName evidence="8">Inosinicase</fullName>
        </alternativeName>
    </domain>
</protein>
<evidence type="ECO:0000256" key="5">
    <source>
        <dbReference type="ARBA" id="ARBA00022755"/>
    </source>
</evidence>
<dbReference type="SUPFAM" id="SSF52335">
    <property type="entry name" value="Methylglyoxal synthase-like"/>
    <property type="match status" value="1"/>
</dbReference>
<dbReference type="NCBIfam" id="NF002049">
    <property type="entry name" value="PRK00881.1"/>
    <property type="match status" value="1"/>
</dbReference>
<accession>A0ABY2BW27</accession>
<dbReference type="Pfam" id="PF02142">
    <property type="entry name" value="MGS"/>
    <property type="match status" value="1"/>
</dbReference>
<dbReference type="PIRSF" id="PIRSF000414">
    <property type="entry name" value="AICARFT_IMPCHas"/>
    <property type="match status" value="1"/>
</dbReference>
<proteinExistence type="inferred from homology"/>
<reference evidence="10 11" key="1">
    <citation type="journal article" date="2015" name="Stand. Genomic Sci.">
        <title>Genomic Encyclopedia of Bacterial and Archaeal Type Strains, Phase III: the genomes of soil and plant-associated and newly described type strains.</title>
        <authorList>
            <person name="Whitman W.B."/>
            <person name="Woyke T."/>
            <person name="Klenk H.P."/>
            <person name="Zhou Y."/>
            <person name="Lilburn T.G."/>
            <person name="Beck B.J."/>
            <person name="De Vos P."/>
            <person name="Vandamme P."/>
            <person name="Eisen J.A."/>
            <person name="Garrity G."/>
            <person name="Hugenholtz P."/>
            <person name="Kyrpides N.C."/>
        </authorList>
    </citation>
    <scope>NUCLEOTIDE SEQUENCE [LARGE SCALE GENOMIC DNA]</scope>
    <source>
        <strain evidence="10 11">VKM Ac-2538</strain>
    </source>
</reference>
<comment type="pathway">
    <text evidence="2 8">Purine metabolism; IMP biosynthesis via de novo pathway; 5-formamido-1-(5-phospho-D-ribosyl)imidazole-4-carboxamide from 5-amino-1-(5-phospho-D-ribosyl)imidazole-4-carboxamide (10-formyl THF route): step 1/1.</text>
</comment>
<keyword evidence="11" id="KW-1185">Reference proteome</keyword>
<organism evidence="10 11">
    <name type="scientific">Kribbella orskensis</name>
    <dbReference type="NCBI Taxonomy" id="2512216"/>
    <lineage>
        <taxon>Bacteria</taxon>
        <taxon>Bacillati</taxon>
        <taxon>Actinomycetota</taxon>
        <taxon>Actinomycetes</taxon>
        <taxon>Propionibacteriales</taxon>
        <taxon>Kribbellaceae</taxon>
        <taxon>Kribbella</taxon>
    </lineage>
</organism>
<dbReference type="SMART" id="SM00851">
    <property type="entry name" value="MGS"/>
    <property type="match status" value="1"/>
</dbReference>
<evidence type="ECO:0000313" key="11">
    <source>
        <dbReference type="Proteomes" id="UP000295818"/>
    </source>
</evidence>
<comment type="catalytic activity">
    <reaction evidence="8">
        <text>IMP + H2O = 5-formamido-1-(5-phospho-D-ribosyl)imidazole-4-carboxamide</text>
        <dbReference type="Rhea" id="RHEA:18445"/>
        <dbReference type="ChEBI" id="CHEBI:15377"/>
        <dbReference type="ChEBI" id="CHEBI:58053"/>
        <dbReference type="ChEBI" id="CHEBI:58467"/>
        <dbReference type="EC" id="3.5.4.10"/>
    </reaction>
</comment>
<dbReference type="PROSITE" id="PS51855">
    <property type="entry name" value="MGS"/>
    <property type="match status" value="1"/>
</dbReference>
<evidence type="ECO:0000256" key="1">
    <source>
        <dbReference type="ARBA" id="ARBA00004844"/>
    </source>
</evidence>
<dbReference type="InterPro" id="IPR016193">
    <property type="entry name" value="Cytidine_deaminase-like"/>
</dbReference>
<evidence type="ECO:0000256" key="2">
    <source>
        <dbReference type="ARBA" id="ARBA00004954"/>
    </source>
</evidence>
<keyword evidence="7 8" id="KW-0511">Multifunctional enzyme</keyword>
<dbReference type="InterPro" id="IPR002695">
    <property type="entry name" value="PurH-like"/>
</dbReference>
<dbReference type="Pfam" id="PF01808">
    <property type="entry name" value="AICARFT_IMPCHas"/>
    <property type="match status" value="1"/>
</dbReference>
<evidence type="ECO:0000256" key="6">
    <source>
        <dbReference type="ARBA" id="ARBA00022801"/>
    </source>
</evidence>
<dbReference type="InterPro" id="IPR024051">
    <property type="entry name" value="AICAR_Tfase_dup_dom_sf"/>
</dbReference>
<dbReference type="EC" id="3.5.4.10" evidence="8"/>
<evidence type="ECO:0000256" key="3">
    <source>
        <dbReference type="ARBA" id="ARBA00007667"/>
    </source>
</evidence>
<dbReference type="PANTHER" id="PTHR11692:SF0">
    <property type="entry name" value="BIFUNCTIONAL PURINE BIOSYNTHESIS PROTEIN ATIC"/>
    <property type="match status" value="1"/>
</dbReference>
<evidence type="ECO:0000313" key="10">
    <source>
        <dbReference type="EMBL" id="TCO32240.1"/>
    </source>
</evidence>
<evidence type="ECO:0000256" key="8">
    <source>
        <dbReference type="HAMAP-Rule" id="MF_00139"/>
    </source>
</evidence>
<dbReference type="HAMAP" id="MF_00139">
    <property type="entry name" value="PurH"/>
    <property type="match status" value="1"/>
</dbReference>
<dbReference type="PANTHER" id="PTHR11692">
    <property type="entry name" value="BIFUNCTIONAL PURINE BIOSYNTHESIS PROTEIN PURH"/>
    <property type="match status" value="1"/>
</dbReference>
<dbReference type="SMART" id="SM00798">
    <property type="entry name" value="AICARFT_IMPCHas"/>
    <property type="match status" value="1"/>
</dbReference>
<dbReference type="Proteomes" id="UP000295818">
    <property type="component" value="Unassembled WGS sequence"/>
</dbReference>
<dbReference type="SUPFAM" id="SSF53927">
    <property type="entry name" value="Cytidine deaminase-like"/>
    <property type="match status" value="1"/>
</dbReference>
<keyword evidence="5 8" id="KW-0658">Purine biosynthesis</keyword>
<feature type="domain" description="MGS-like" evidence="9">
    <location>
        <begin position="1"/>
        <end position="150"/>
    </location>
</feature>
<dbReference type="CDD" id="cd01421">
    <property type="entry name" value="IMPCH"/>
    <property type="match status" value="1"/>
</dbReference>
<evidence type="ECO:0000259" key="9">
    <source>
        <dbReference type="PROSITE" id="PS51855"/>
    </source>
</evidence>
<dbReference type="RefSeq" id="WP_132186838.1">
    <property type="nucleotide sequence ID" value="NZ_SLWM01000001.1"/>
</dbReference>
<keyword evidence="4 8" id="KW-0808">Transferase</keyword>
<dbReference type="EC" id="2.1.2.3" evidence="8"/>
<comment type="pathway">
    <text evidence="1 8">Purine metabolism; IMP biosynthesis via de novo pathway; IMP from 5-formamido-1-(5-phospho-D-ribosyl)imidazole-4-carboxamide: step 1/1.</text>
</comment>
<dbReference type="NCBIfam" id="TIGR00355">
    <property type="entry name" value="purH"/>
    <property type="match status" value="1"/>
</dbReference>
<gene>
    <name evidence="8" type="primary">purH</name>
    <name evidence="10" type="ORF">EV644_101883</name>
</gene>
<comment type="similarity">
    <text evidence="3 8">Belongs to the PurH family.</text>
</comment>
<keyword evidence="6 8" id="KW-0378">Hydrolase</keyword>
<dbReference type="Gene3D" id="3.40.140.20">
    <property type="match status" value="2"/>
</dbReference>
<comment type="catalytic activity">
    <reaction evidence="8">
        <text>(6R)-10-formyltetrahydrofolate + 5-amino-1-(5-phospho-beta-D-ribosyl)imidazole-4-carboxamide = 5-formamido-1-(5-phospho-D-ribosyl)imidazole-4-carboxamide + (6S)-5,6,7,8-tetrahydrofolate</text>
        <dbReference type="Rhea" id="RHEA:22192"/>
        <dbReference type="ChEBI" id="CHEBI:57453"/>
        <dbReference type="ChEBI" id="CHEBI:58467"/>
        <dbReference type="ChEBI" id="CHEBI:58475"/>
        <dbReference type="ChEBI" id="CHEBI:195366"/>
        <dbReference type="EC" id="2.1.2.3"/>
    </reaction>
</comment>
<evidence type="ECO:0000256" key="4">
    <source>
        <dbReference type="ARBA" id="ARBA00022679"/>
    </source>
</evidence>
<name>A0ABY2BW27_9ACTN</name>
<dbReference type="InterPro" id="IPR011607">
    <property type="entry name" value="MGS-like_dom"/>
</dbReference>
<dbReference type="Gene3D" id="3.40.50.1380">
    <property type="entry name" value="Methylglyoxal synthase-like domain"/>
    <property type="match status" value="1"/>
</dbReference>
<dbReference type="EMBL" id="SLWM01000001">
    <property type="protein sequence ID" value="TCO32240.1"/>
    <property type="molecule type" value="Genomic_DNA"/>
</dbReference>
<evidence type="ECO:0000256" key="7">
    <source>
        <dbReference type="ARBA" id="ARBA00023268"/>
    </source>
</evidence>
<comment type="caution">
    <text evidence="10">The sequence shown here is derived from an EMBL/GenBank/DDBJ whole genome shotgun (WGS) entry which is preliminary data.</text>
</comment>
<sequence length="519" mass="54713">MSTDRRPIRRALISVYDKTGLEELAKALSDAGVQLVSTGSTAARIAAAGVPVTKVEELTGFPECLDGRVKTLHPKVHAGLLADVRQPTHVEQLAEMRVEPFDLLVSNLYPFTETVASGASTDECIEQIDIGGPSMVRGAAKNHANVAVVVSPSRYDEILAALAEGGFSLEQRQRLAAEAFVHTASYDVAVASWMSSVLTDTSEGTGFPAWAGATWEKSAVLRYGENPHQPAALYVNGRGGLAAAEQLHGKEMSYNNYVDADAARRTAYDFSEPAVAIIKHANPCGIAVGKDIAEAHRRAHECDPVSAYGGVIATNAPVSVELAKQVAEIFTEVLVAPAFEDGAVEILQGKKNIRLLVAEPLSQGDAVETRAISGGLLMQHTDRFQAPGDDPSAWQLAAGPAASSEVLADLAFAWKACRAVKSNAILLASDGASVGVGMGQVNRVDSCRLAVSRAGDRAPGSVAASDAFFPFPDGLEVLIEAGVKAVVQPGGSIRDDQAIEAATKAGITMYFTNTRHFFH</sequence>
<dbReference type="InterPro" id="IPR036914">
    <property type="entry name" value="MGS-like_dom_sf"/>
</dbReference>
<comment type="domain">
    <text evidence="8">The IMP cyclohydrolase activity resides in the N-terminal region.</text>
</comment>